<organism evidence="4 5">
    <name type="scientific">Spirodela intermedia</name>
    <name type="common">Intermediate duckweed</name>
    <dbReference type="NCBI Taxonomy" id="51605"/>
    <lineage>
        <taxon>Eukaryota</taxon>
        <taxon>Viridiplantae</taxon>
        <taxon>Streptophyta</taxon>
        <taxon>Embryophyta</taxon>
        <taxon>Tracheophyta</taxon>
        <taxon>Spermatophyta</taxon>
        <taxon>Magnoliopsida</taxon>
        <taxon>Liliopsida</taxon>
        <taxon>Araceae</taxon>
        <taxon>Lemnoideae</taxon>
        <taxon>Spirodela</taxon>
    </lineage>
</organism>
<dbReference type="Pfam" id="PF13041">
    <property type="entry name" value="PPR_2"/>
    <property type="match status" value="2"/>
</dbReference>
<feature type="repeat" description="PPR" evidence="2">
    <location>
        <begin position="516"/>
        <end position="550"/>
    </location>
</feature>
<name>A0A7I8L8G3_SPIIN</name>
<keyword evidence="1" id="KW-0677">Repeat</keyword>
<dbReference type="PANTHER" id="PTHR24015">
    <property type="entry name" value="OS07G0578800 PROTEIN-RELATED"/>
    <property type="match status" value="1"/>
</dbReference>
<dbReference type="InterPro" id="IPR002885">
    <property type="entry name" value="PPR_rpt"/>
</dbReference>
<keyword evidence="5" id="KW-1185">Reference proteome</keyword>
<dbReference type="InterPro" id="IPR046960">
    <property type="entry name" value="PPR_At4g14850-like_plant"/>
</dbReference>
<evidence type="ECO:0000313" key="5">
    <source>
        <dbReference type="Proteomes" id="UP000663760"/>
    </source>
</evidence>
<evidence type="ECO:0000256" key="2">
    <source>
        <dbReference type="PROSITE-ProRule" id="PRU00708"/>
    </source>
</evidence>
<dbReference type="Gene3D" id="1.25.40.10">
    <property type="entry name" value="Tetratricopeptide repeat domain"/>
    <property type="match status" value="7"/>
</dbReference>
<evidence type="ECO:0000313" key="4">
    <source>
        <dbReference type="EMBL" id="CAA7406180.1"/>
    </source>
</evidence>
<dbReference type="EMBL" id="LR743599">
    <property type="protein sequence ID" value="CAA2629990.1"/>
    <property type="molecule type" value="Genomic_DNA"/>
</dbReference>
<accession>A0A7I8L8G3</accession>
<reference evidence="4" key="1">
    <citation type="submission" date="2020-02" db="EMBL/GenBank/DDBJ databases">
        <authorList>
            <person name="Scholz U."/>
            <person name="Mascher M."/>
            <person name="Fiebig A."/>
        </authorList>
    </citation>
    <scope>NUCLEOTIDE SEQUENCE</scope>
</reference>
<dbReference type="Proteomes" id="UP000663760">
    <property type="component" value="Chromosome 12"/>
</dbReference>
<dbReference type="EMBL" id="LR746275">
    <property type="protein sequence ID" value="CAA7406180.1"/>
    <property type="molecule type" value="Genomic_DNA"/>
</dbReference>
<proteinExistence type="predicted"/>
<dbReference type="InterPro" id="IPR046848">
    <property type="entry name" value="E_motif"/>
</dbReference>
<feature type="repeat" description="PPR" evidence="2">
    <location>
        <begin position="103"/>
        <end position="137"/>
    </location>
</feature>
<dbReference type="FunFam" id="1.25.40.10:FF:000090">
    <property type="entry name" value="Pentatricopeptide repeat-containing protein, chloroplastic"/>
    <property type="match status" value="1"/>
</dbReference>
<dbReference type="FunFam" id="1.25.40.10:FF:000285">
    <property type="entry name" value="Pentatricopeptide repeat-containing protein, chloroplastic"/>
    <property type="match status" value="2"/>
</dbReference>
<protein>
    <submittedName>
        <fullName evidence="4">Uncharacterized protein</fullName>
    </submittedName>
</protein>
<dbReference type="Pfam" id="PF20431">
    <property type="entry name" value="E_motif"/>
    <property type="match status" value="1"/>
</dbReference>
<dbReference type="Pfam" id="PF01535">
    <property type="entry name" value="PPR"/>
    <property type="match status" value="6"/>
</dbReference>
<dbReference type="OrthoDB" id="1887476at2759"/>
<feature type="repeat" description="PPR" evidence="2">
    <location>
        <begin position="617"/>
        <end position="651"/>
    </location>
</feature>
<gene>
    <name evidence="3" type="ORF">SI7747_12015628</name>
    <name evidence="4" type="ORF">SI8410_12016858</name>
</gene>
<evidence type="ECO:0000256" key="1">
    <source>
        <dbReference type="ARBA" id="ARBA00022737"/>
    </source>
</evidence>
<dbReference type="GO" id="GO:0003723">
    <property type="term" value="F:RNA binding"/>
    <property type="evidence" value="ECO:0007669"/>
    <property type="project" value="InterPro"/>
</dbReference>
<dbReference type="NCBIfam" id="TIGR00756">
    <property type="entry name" value="PPR"/>
    <property type="match status" value="6"/>
</dbReference>
<feature type="repeat" description="PPR" evidence="2">
    <location>
        <begin position="654"/>
        <end position="688"/>
    </location>
</feature>
<dbReference type="GO" id="GO:0009451">
    <property type="term" value="P:RNA modification"/>
    <property type="evidence" value="ECO:0007669"/>
    <property type="project" value="InterPro"/>
</dbReference>
<sequence length="836" mass="89202">MQTRRHATRALGSLSHLQLASLSSSPRAARSFTAVPDRYAFPSLLKIAASRSDLSHGRALHAAGLKNGLVSDPFIAASLVSMYSKCTVLSDAVDLFDGLPERDTATWNSMIDGFFRHGRRKSGFSCFHRMQLAGVRPDRHSLSIVLSDCGNSSDIKRGRQAHAHLLKNISDPDPFLATSLIDMYLKCGRLSPALRVFDSSLGKEDEENVCVWNAMIGGLRQIGLWEKSFEFYALMKSHSVAAVPATFSSLLAGCSHGGDSTALAETIHSDVIKTGLEGEPFVCTSLLATYGRCGSMDSAAKVFAGTPDKKTELFNAMIAACNASGRAGEAILVYGNMNRRSSGGHADSFTISNALAACSSSVDFLDLGRAIHGQSVKLPEGRSVSVSTSLVTMYGRWGKMEESAAVFDFAEEKDDEVLWGSMIAGLCQNKMLRAAISLVNQMLSRGWELDSAVLTSVASAAVKLEQPEIGFQVHGHAVKSGMEADTFVGSALVDLYAKSGLLDSAGEVFAAVPEKNIVAWNSIISGFGRAGDVARCVAALNQMLQSGPPPDSISVTAALVAATSAAALSMGKMIHAFQIRNYIRDDAQVGNSLIDMYSSSGCLRYARQVFEGMSVRTVATWNSMISGYGSHGHCDAAVGLFQEMQSSPAALPPDEITFLALISACSHSGQTEEGLEFFRLMTSGHRIAPSTHHCASVVDLLGRAGRLEQAFRFAAGVPPAAGGSVWLSLLAACRVHGNVEAGEAAARRLRGLDPEAHVQLWKLYGEGGLPEKAAAARGRMRAEGLKKKPGCSWIEVRGHVEVFFSGNSLSPLGVDAHAVLNSLRGVLRDEHFFSKR</sequence>
<feature type="repeat" description="PPR" evidence="2">
    <location>
        <begin position="208"/>
        <end position="242"/>
    </location>
</feature>
<dbReference type="PANTHER" id="PTHR24015:SF1909">
    <property type="entry name" value="REPEAT-CONTAINING PROTEIN, PUTATIVE-RELATED"/>
    <property type="match status" value="1"/>
</dbReference>
<evidence type="ECO:0000313" key="3">
    <source>
        <dbReference type="EMBL" id="CAA2629990.1"/>
    </source>
</evidence>
<feature type="repeat" description="PPR" evidence="2">
    <location>
        <begin position="415"/>
        <end position="449"/>
    </location>
</feature>
<dbReference type="InterPro" id="IPR011990">
    <property type="entry name" value="TPR-like_helical_dom_sf"/>
</dbReference>
<dbReference type="PROSITE" id="PS51375">
    <property type="entry name" value="PPR"/>
    <property type="match status" value="6"/>
</dbReference>
<dbReference type="AlphaFoldDB" id="A0A7I8L8G3"/>